<dbReference type="SUPFAM" id="SSF53335">
    <property type="entry name" value="S-adenosyl-L-methionine-dependent methyltransferases"/>
    <property type="match status" value="1"/>
</dbReference>
<comment type="caution">
    <text evidence="1">The sequence shown here is derived from an EMBL/GenBank/DDBJ whole genome shotgun (WGS) entry which is preliminary data.</text>
</comment>
<name>A0A0F3ISR9_9PROT</name>
<organism evidence="1 2">
    <name type="scientific">Elstera litoralis</name>
    <dbReference type="NCBI Taxonomy" id="552518"/>
    <lineage>
        <taxon>Bacteria</taxon>
        <taxon>Pseudomonadati</taxon>
        <taxon>Pseudomonadota</taxon>
        <taxon>Alphaproteobacteria</taxon>
        <taxon>Rhodospirillales</taxon>
        <taxon>Rhodospirillaceae</taxon>
        <taxon>Elstera</taxon>
    </lineage>
</organism>
<dbReference type="Proteomes" id="UP000033774">
    <property type="component" value="Unassembled WGS sequence"/>
</dbReference>
<dbReference type="NCBIfam" id="TIGR02081">
    <property type="entry name" value="metW"/>
    <property type="match status" value="1"/>
</dbReference>
<sequence>MIRRDLLAIAEMIDPGTRVLDIGCDDGALLDYLARTKQVDGRGIELSQAGVNGCVARGLSVIQGDADTDLRDYPAGSFDYAILSQTLQATRAPRTVLSHLARIGRRVIVSFPNFGHWRVRWALMAGGHMPNTPDLPYAWYDTPNIHLCTVQDFKTLAADLDLKIERLRALTSAGDPIPAWAARFPNLLAPQVVCLLKGR</sequence>
<keyword evidence="2" id="KW-1185">Reference proteome</keyword>
<dbReference type="EMBL" id="LAJY01000237">
    <property type="protein sequence ID" value="KJV09667.1"/>
    <property type="molecule type" value="Genomic_DNA"/>
</dbReference>
<dbReference type="OrthoDB" id="9792690at2"/>
<dbReference type="PATRIC" id="fig|552518.3.peg.1394"/>
<dbReference type="Pfam" id="PF07021">
    <property type="entry name" value="MetW"/>
    <property type="match status" value="1"/>
</dbReference>
<reference evidence="1 2" key="1">
    <citation type="submission" date="2015-03" db="EMBL/GenBank/DDBJ databases">
        <title>Draft genome sequence of Elstera litoralis.</title>
        <authorList>
            <person name="Rahalkar M.C."/>
            <person name="Dhakephalkar P.K."/>
            <person name="Pore S.D."/>
            <person name="Arora P."/>
            <person name="Kapse N.G."/>
            <person name="Pandit P.S."/>
        </authorList>
    </citation>
    <scope>NUCLEOTIDE SEQUENCE [LARGE SCALE GENOMIC DNA]</scope>
    <source>
        <strain evidence="1 2">Dia-1</strain>
    </source>
</reference>
<dbReference type="RefSeq" id="WP_045775725.1">
    <property type="nucleotide sequence ID" value="NZ_LAJY01000237.1"/>
</dbReference>
<evidence type="ECO:0000313" key="2">
    <source>
        <dbReference type="Proteomes" id="UP000033774"/>
    </source>
</evidence>
<dbReference type="InterPro" id="IPR029063">
    <property type="entry name" value="SAM-dependent_MTases_sf"/>
</dbReference>
<evidence type="ECO:0008006" key="3">
    <source>
        <dbReference type="Google" id="ProtNLM"/>
    </source>
</evidence>
<protein>
    <recommendedName>
        <fullName evidence="3">Methionine biosynthesis protein MetW</fullName>
    </recommendedName>
</protein>
<evidence type="ECO:0000313" key="1">
    <source>
        <dbReference type="EMBL" id="KJV09667.1"/>
    </source>
</evidence>
<gene>
    <name evidence="1" type="ORF">VZ95_10060</name>
</gene>
<dbReference type="InterPro" id="IPR010743">
    <property type="entry name" value="Methionine_synth_MetW"/>
</dbReference>
<dbReference type="Gene3D" id="3.40.50.150">
    <property type="entry name" value="Vaccinia Virus protein VP39"/>
    <property type="match status" value="1"/>
</dbReference>
<dbReference type="CDD" id="cd02440">
    <property type="entry name" value="AdoMet_MTases"/>
    <property type="match status" value="1"/>
</dbReference>
<proteinExistence type="predicted"/>
<accession>A0A0F3ISR9</accession>
<dbReference type="AlphaFoldDB" id="A0A0F3ISR9"/>